<feature type="transmembrane region" description="Helical" evidence="9">
    <location>
        <begin position="572"/>
        <end position="596"/>
    </location>
</feature>
<keyword evidence="4 9" id="KW-0812">Transmembrane</keyword>
<dbReference type="AlphaFoldDB" id="A0A5B9GDF2"/>
<keyword evidence="7 12" id="KW-0675">Receptor</keyword>
<evidence type="ECO:0000256" key="1">
    <source>
        <dbReference type="ARBA" id="ARBA00004651"/>
    </source>
</evidence>
<evidence type="ECO:0000256" key="8">
    <source>
        <dbReference type="ARBA" id="ARBA00023180"/>
    </source>
</evidence>
<dbReference type="PANTHER" id="PTHR42643:SF33">
    <property type="entry name" value="GLUTAMATE RECEPTOR 2-LIKE PROTEIN"/>
    <property type="match status" value="1"/>
</dbReference>
<feature type="transmembrane region" description="Helical" evidence="9">
    <location>
        <begin position="386"/>
        <end position="407"/>
    </location>
</feature>
<comment type="subcellular location">
    <subcellularLocation>
        <location evidence="1">Cell membrane</location>
        <topology evidence="1">Multi-pass membrane protein</topology>
    </subcellularLocation>
</comment>
<keyword evidence="10" id="KW-0732">Signal</keyword>
<proteinExistence type="evidence at transcript level"/>
<organism evidence="12">
    <name type="scientific">Conogethes pinicolalis</name>
    <dbReference type="NCBI Taxonomy" id="1178461"/>
    <lineage>
        <taxon>Eukaryota</taxon>
        <taxon>Metazoa</taxon>
        <taxon>Ecdysozoa</taxon>
        <taxon>Arthropoda</taxon>
        <taxon>Hexapoda</taxon>
        <taxon>Insecta</taxon>
        <taxon>Pterygota</taxon>
        <taxon>Neoptera</taxon>
        <taxon>Endopterygota</taxon>
        <taxon>Lepidoptera</taxon>
        <taxon>Glossata</taxon>
        <taxon>Ditrysia</taxon>
        <taxon>Pyraloidea</taxon>
        <taxon>Crambidae</taxon>
        <taxon>Spilomelinae</taxon>
        <taxon>Conogethes</taxon>
    </lineage>
</organism>
<keyword evidence="5 9" id="KW-1133">Transmembrane helix</keyword>
<dbReference type="InterPro" id="IPR052192">
    <property type="entry name" value="Insect_Ionotropic_Sensory_Rcpt"/>
</dbReference>
<feature type="domain" description="Ionotropic glutamate receptor C-terminal" evidence="11">
    <location>
        <begin position="317"/>
        <end position="424"/>
    </location>
</feature>
<evidence type="ECO:0000256" key="9">
    <source>
        <dbReference type="SAM" id="Phobius"/>
    </source>
</evidence>
<gene>
    <name evidence="12" type="primary">IR75p</name>
</gene>
<evidence type="ECO:0000259" key="11">
    <source>
        <dbReference type="Pfam" id="PF00060"/>
    </source>
</evidence>
<name>A0A5B9GDF2_9NEOP</name>
<dbReference type="EMBL" id="MK458429">
    <property type="protein sequence ID" value="QEE82788.1"/>
    <property type="molecule type" value="mRNA"/>
</dbReference>
<feature type="transmembrane region" description="Helical" evidence="9">
    <location>
        <begin position="320"/>
        <end position="338"/>
    </location>
</feature>
<protein>
    <submittedName>
        <fullName evidence="12">Ionotropic receptor 75p</fullName>
    </submittedName>
</protein>
<evidence type="ECO:0000256" key="6">
    <source>
        <dbReference type="ARBA" id="ARBA00023136"/>
    </source>
</evidence>
<reference evidence="12" key="1">
    <citation type="submission" date="2019-01" db="EMBL/GenBank/DDBJ databases">
        <title>Antennal transcriptome and differential expression of olfactory genes in the Conogethes pinicolalis (Lepidoptera: Crambidae).</title>
        <authorList>
            <person name="Jing D."/>
            <person name="Zhang T."/>
            <person name="Wang Z."/>
            <person name="He K."/>
            <person name="Bai S."/>
        </authorList>
    </citation>
    <scope>NUCLEOTIDE SEQUENCE</scope>
</reference>
<keyword evidence="6 9" id="KW-0472">Membrane</keyword>
<evidence type="ECO:0000256" key="4">
    <source>
        <dbReference type="ARBA" id="ARBA00022692"/>
    </source>
</evidence>
<comment type="similarity">
    <text evidence="2">Belongs to the glutamate-gated ion channel (TC 1.A.10.1) family.</text>
</comment>
<keyword evidence="3" id="KW-1003">Cell membrane</keyword>
<evidence type="ECO:0000256" key="3">
    <source>
        <dbReference type="ARBA" id="ARBA00022475"/>
    </source>
</evidence>
<dbReference type="Pfam" id="PF00060">
    <property type="entry name" value="Lig_chan"/>
    <property type="match status" value="1"/>
</dbReference>
<dbReference type="Gene3D" id="1.10.287.70">
    <property type="match status" value="1"/>
</dbReference>
<dbReference type="GO" id="GO:0005886">
    <property type="term" value="C:plasma membrane"/>
    <property type="evidence" value="ECO:0007669"/>
    <property type="project" value="UniProtKB-SubCell"/>
</dbReference>
<keyword evidence="8" id="KW-0325">Glycoprotein</keyword>
<dbReference type="PANTHER" id="PTHR42643">
    <property type="entry name" value="IONOTROPIC RECEPTOR 20A-RELATED"/>
    <property type="match status" value="1"/>
</dbReference>
<evidence type="ECO:0000256" key="2">
    <source>
        <dbReference type="ARBA" id="ARBA00008685"/>
    </source>
</evidence>
<feature type="signal peptide" evidence="10">
    <location>
        <begin position="1"/>
        <end position="17"/>
    </location>
</feature>
<evidence type="ECO:0000256" key="7">
    <source>
        <dbReference type="ARBA" id="ARBA00023170"/>
    </source>
</evidence>
<accession>A0A5B9GDF2</accession>
<dbReference type="InterPro" id="IPR001320">
    <property type="entry name" value="Iontro_rcpt_C"/>
</dbReference>
<evidence type="ECO:0000256" key="5">
    <source>
        <dbReference type="ARBA" id="ARBA00022989"/>
    </source>
</evidence>
<dbReference type="SUPFAM" id="SSF53850">
    <property type="entry name" value="Periplasmic binding protein-like II"/>
    <property type="match status" value="1"/>
</dbReference>
<sequence>MKAYVIFLIIFIKYVLARDNFTINFINSFIENEGKPTIVISTGLCWGKHIELKMVKLFSYLGVRSSSSIGGHSHIQDQHLLFLADMECPEVLDVLNNATSNNLFQFPFRWLILSREGSDVTNSTLWSCPLLTDSDLVLAAIKGNYVTMTELHKPSMNHSMQLTQRGFYNGSFYDTRPHRELYRRRKDLMGTTVIMSNVIQDSNDTKEHIEKEDRLDLHNDAVVKGCWMVAKHSYEMLNATRRHIYSYRWGYKVNGQWSGMIADIKSNKANTGTNCFITTDRLEEVAFTDMVMPVRLRFIFRQPPLPYIANIFSLPFSTDVWIAIVVCSVAATLALFFTSTWDVSMERNPTQLDGSISDALLLTLSAVAQQGCFIEPTRAPGRIIEWFFFAALMALYAAYSANIVVLLQAPSNSIRTLAQLAASKITLGAADVDVDYNRFVFSLYNDSVRMGIYRRVIPENGPPNFYSFDQGVEKIRQGLFAFHAIAEPVYHRIVETFKEAEKCDISQVDFVSGFDGFTPIKKDSPYLEVIRVTYKQIRESGIQSAVVRRFSVPPPHCVTSGSTFSSVGLLDVWPVIIFMLYGVAFSIFIFFAELLVHKLLIEARRFMCKRKDLRLRRRIKIVNLHRGKPGK</sequence>
<feature type="chain" id="PRO_5023028750" evidence="10">
    <location>
        <begin position="18"/>
        <end position="631"/>
    </location>
</feature>
<evidence type="ECO:0000256" key="10">
    <source>
        <dbReference type="SAM" id="SignalP"/>
    </source>
</evidence>
<dbReference type="GO" id="GO:0015276">
    <property type="term" value="F:ligand-gated monoatomic ion channel activity"/>
    <property type="evidence" value="ECO:0007669"/>
    <property type="project" value="InterPro"/>
</dbReference>
<evidence type="ECO:0000313" key="12">
    <source>
        <dbReference type="EMBL" id="QEE82788.1"/>
    </source>
</evidence>
<dbReference type="GO" id="GO:0050906">
    <property type="term" value="P:detection of stimulus involved in sensory perception"/>
    <property type="evidence" value="ECO:0007669"/>
    <property type="project" value="UniProtKB-ARBA"/>
</dbReference>